<name>A0AAW4VRW3_9FIRM</name>
<dbReference type="InterPro" id="IPR022742">
    <property type="entry name" value="Hydrolase_4"/>
</dbReference>
<accession>A0AAW4VRW3</accession>
<dbReference type="Proteomes" id="UP001298753">
    <property type="component" value="Unassembled WGS sequence"/>
</dbReference>
<dbReference type="SUPFAM" id="SSF53474">
    <property type="entry name" value="alpha/beta-Hydrolases"/>
    <property type="match status" value="1"/>
</dbReference>
<reference evidence="2 3" key="1">
    <citation type="submission" date="2021-10" db="EMBL/GenBank/DDBJ databases">
        <title>Anaerobic single-cell dispensing facilitates the cultivation of human gut bacteria.</title>
        <authorList>
            <person name="Afrizal A."/>
        </authorList>
    </citation>
    <scope>NUCLEOTIDE SEQUENCE [LARGE SCALE GENOMIC DNA]</scope>
    <source>
        <strain evidence="2 3">CLA-AA-H270</strain>
    </source>
</reference>
<organism evidence="2 3">
    <name type="scientific">Agathobaculum butyriciproducens</name>
    <dbReference type="NCBI Taxonomy" id="1628085"/>
    <lineage>
        <taxon>Bacteria</taxon>
        <taxon>Bacillati</taxon>
        <taxon>Bacillota</taxon>
        <taxon>Clostridia</taxon>
        <taxon>Eubacteriales</taxon>
        <taxon>Butyricicoccaceae</taxon>
        <taxon>Agathobaculum</taxon>
    </lineage>
</organism>
<proteinExistence type="predicted"/>
<keyword evidence="3" id="KW-1185">Reference proteome</keyword>
<comment type="caution">
    <text evidence="2">The sequence shown here is derived from an EMBL/GenBank/DDBJ whole genome shotgun (WGS) entry which is preliminary data.</text>
</comment>
<dbReference type="PANTHER" id="PTHR11614">
    <property type="entry name" value="PHOSPHOLIPASE-RELATED"/>
    <property type="match status" value="1"/>
</dbReference>
<dbReference type="Pfam" id="PF12146">
    <property type="entry name" value="Hydrolase_4"/>
    <property type="match status" value="1"/>
</dbReference>
<evidence type="ECO:0000259" key="1">
    <source>
        <dbReference type="Pfam" id="PF12146"/>
    </source>
</evidence>
<dbReference type="Gene3D" id="3.40.50.1820">
    <property type="entry name" value="alpha/beta hydrolase"/>
    <property type="match status" value="1"/>
</dbReference>
<dbReference type="InterPro" id="IPR051044">
    <property type="entry name" value="MAG_DAG_Lipase"/>
</dbReference>
<dbReference type="AlphaFoldDB" id="A0AAW4VRW3"/>
<dbReference type="GeneID" id="98660465"/>
<dbReference type="GO" id="GO:0016787">
    <property type="term" value="F:hydrolase activity"/>
    <property type="evidence" value="ECO:0007669"/>
    <property type="project" value="UniProtKB-KW"/>
</dbReference>
<protein>
    <submittedName>
        <fullName evidence="2">Alpha/beta hydrolase</fullName>
    </submittedName>
</protein>
<keyword evidence="2" id="KW-0378">Hydrolase</keyword>
<evidence type="ECO:0000313" key="3">
    <source>
        <dbReference type="Proteomes" id="UP001298753"/>
    </source>
</evidence>
<sequence length="328" mass="36746">MNIKCTQNIYKSANGVSNVTYYILVPEGVEVRGIVQLSHGMCEYFSRYTAFAKYLCGLGFIVCGNDHIGHGASVSRTADLGFFAARDGWKYLVEDVKHLTDLMQRRYPDLPYFLLGHSMGSLIARLYLLDYGEKLSGCILIGTVGPIAASGSIVHLADSVARSRGITYRSGLLSNLVFKGFNRKIKQPKTVFDWLSRDEAVVSLYQSDEKCNFVFTATGFRDLFTLITKANNPVTFRKTPKDLPLLFISGDKDPVGRYGEGVRRTVNLYRGNGVKNIEVIFYKDARHEVLNELDRLETFGDISRWLETHLAARAARQAVEQEPETAAE</sequence>
<dbReference type="RefSeq" id="WP_117750823.1">
    <property type="nucleotide sequence ID" value="NZ_DBFWFK010000140.1"/>
</dbReference>
<gene>
    <name evidence="2" type="ORF">LKD22_00630</name>
</gene>
<dbReference type="EMBL" id="JAJEPX010000001">
    <property type="protein sequence ID" value="MCC2175646.1"/>
    <property type="molecule type" value="Genomic_DNA"/>
</dbReference>
<dbReference type="InterPro" id="IPR029058">
    <property type="entry name" value="AB_hydrolase_fold"/>
</dbReference>
<evidence type="ECO:0000313" key="2">
    <source>
        <dbReference type="EMBL" id="MCC2175646.1"/>
    </source>
</evidence>
<feature type="domain" description="Serine aminopeptidase S33" evidence="1">
    <location>
        <begin position="30"/>
        <end position="294"/>
    </location>
</feature>